<protein>
    <submittedName>
        <fullName evidence="1">Uncharacterized protein</fullName>
    </submittedName>
</protein>
<name>A0ACC6PLX0_9ACTN</name>
<dbReference type="EMBL" id="JBBKAJ010000018">
    <property type="protein sequence ID" value="MEJ8632386.1"/>
    <property type="molecule type" value="Genomic_DNA"/>
</dbReference>
<organism evidence="1 2">
    <name type="scientific">Streptomyces achmelvichensis</name>
    <dbReference type="NCBI Taxonomy" id="3134111"/>
    <lineage>
        <taxon>Bacteria</taxon>
        <taxon>Bacillati</taxon>
        <taxon>Actinomycetota</taxon>
        <taxon>Actinomycetes</taxon>
        <taxon>Kitasatosporales</taxon>
        <taxon>Streptomycetaceae</taxon>
        <taxon>Streptomyces</taxon>
    </lineage>
</organism>
<keyword evidence="2" id="KW-1185">Reference proteome</keyword>
<gene>
    <name evidence="1" type="ORF">WKI67_02870</name>
</gene>
<proteinExistence type="predicted"/>
<comment type="caution">
    <text evidence="1">The sequence shown here is derived from an EMBL/GenBank/DDBJ whole genome shotgun (WGS) entry which is preliminary data.</text>
</comment>
<evidence type="ECO:0000313" key="1">
    <source>
        <dbReference type="EMBL" id="MEJ8632386.1"/>
    </source>
</evidence>
<accession>A0ACC6PLX0</accession>
<dbReference type="Proteomes" id="UP001377168">
    <property type="component" value="Unassembled WGS sequence"/>
</dbReference>
<reference evidence="1" key="1">
    <citation type="submission" date="2024-03" db="EMBL/GenBank/DDBJ databases">
        <title>Novel Streptomyces species of biotechnological and ecological value are a feature of Machair soil.</title>
        <authorList>
            <person name="Prole J.R."/>
            <person name="Goodfellow M."/>
            <person name="Allenby N."/>
            <person name="Ward A.C."/>
        </authorList>
    </citation>
    <scope>NUCLEOTIDE SEQUENCE</scope>
    <source>
        <strain evidence="1">MS2.AVA.5</strain>
    </source>
</reference>
<evidence type="ECO:0000313" key="2">
    <source>
        <dbReference type="Proteomes" id="UP001377168"/>
    </source>
</evidence>
<sequence>MAHTTIKVEGAVRDRLAALAAEKGMSIAQLVSDFAAHTPTESERAERTARTLAVLREMSGYTPDPEQDQAADAELARRLGDVA</sequence>